<dbReference type="SUPFAM" id="SSF46785">
    <property type="entry name" value="Winged helix' DNA-binding domain"/>
    <property type="match status" value="1"/>
</dbReference>
<organism evidence="2 3">
    <name type="scientific">Eragrostis curvula</name>
    <name type="common">weeping love grass</name>
    <dbReference type="NCBI Taxonomy" id="38414"/>
    <lineage>
        <taxon>Eukaryota</taxon>
        <taxon>Viridiplantae</taxon>
        <taxon>Streptophyta</taxon>
        <taxon>Embryophyta</taxon>
        <taxon>Tracheophyta</taxon>
        <taxon>Spermatophyta</taxon>
        <taxon>Magnoliopsida</taxon>
        <taxon>Liliopsida</taxon>
        <taxon>Poales</taxon>
        <taxon>Poaceae</taxon>
        <taxon>PACMAD clade</taxon>
        <taxon>Chloridoideae</taxon>
        <taxon>Eragrostideae</taxon>
        <taxon>Eragrostidinae</taxon>
        <taxon>Eragrostis</taxon>
    </lineage>
</organism>
<dbReference type="OrthoDB" id="1418352at2759"/>
<proteinExistence type="predicted"/>
<dbReference type="SMART" id="SM00088">
    <property type="entry name" value="PINT"/>
    <property type="match status" value="1"/>
</dbReference>
<comment type="caution">
    <text evidence="2">The sequence shown here is derived from an EMBL/GenBank/DDBJ whole genome shotgun (WGS) entry which is preliminary data.</text>
</comment>
<dbReference type="Pfam" id="PF01399">
    <property type="entry name" value="PCI"/>
    <property type="match status" value="1"/>
</dbReference>
<dbReference type="InterPro" id="IPR036390">
    <property type="entry name" value="WH_DNA-bd_sf"/>
</dbReference>
<keyword evidence="3" id="KW-1185">Reference proteome</keyword>
<feature type="non-terminal residue" evidence="2">
    <location>
        <position position="1"/>
    </location>
</feature>
<dbReference type="EMBL" id="RWGY01000002">
    <property type="protein sequence ID" value="TVU49228.1"/>
    <property type="molecule type" value="Genomic_DNA"/>
</dbReference>
<dbReference type="Gramene" id="TVU49228">
    <property type="protein sequence ID" value="TVU49228"/>
    <property type="gene ID" value="EJB05_00526"/>
</dbReference>
<evidence type="ECO:0000313" key="3">
    <source>
        <dbReference type="Proteomes" id="UP000324897"/>
    </source>
</evidence>
<dbReference type="PANTHER" id="PTHR10678">
    <property type="entry name" value="26S PROTEASOME NON-ATPASE REGULATORY SUBUNIT 11/COP9 SIGNALOSOME COMPLEX SUBUNIT 2"/>
    <property type="match status" value="1"/>
</dbReference>
<dbReference type="Gene3D" id="1.25.40.570">
    <property type="match status" value="2"/>
</dbReference>
<dbReference type="Proteomes" id="UP000324897">
    <property type="component" value="Chromosome 6"/>
</dbReference>
<dbReference type="InterPro" id="IPR000717">
    <property type="entry name" value="PCI_dom"/>
</dbReference>
<dbReference type="InterPro" id="IPR040780">
    <property type="entry name" value="Rpn6_C_helix"/>
</dbReference>
<reference evidence="2 3" key="1">
    <citation type="journal article" date="2019" name="Sci. Rep.">
        <title>A high-quality genome of Eragrostis curvula grass provides insights into Poaceae evolution and supports new strategies to enhance forage quality.</title>
        <authorList>
            <person name="Carballo J."/>
            <person name="Santos B.A.C.M."/>
            <person name="Zappacosta D."/>
            <person name="Garbus I."/>
            <person name="Selva J.P."/>
            <person name="Gallo C.A."/>
            <person name="Diaz A."/>
            <person name="Albertini E."/>
            <person name="Caccamo M."/>
            <person name="Echenique V."/>
        </authorList>
    </citation>
    <scope>NUCLEOTIDE SEQUENCE [LARGE SCALE GENOMIC DNA]</scope>
    <source>
        <strain evidence="3">cv. Victoria</strain>
        <tissue evidence="2">Leaf</tissue>
    </source>
</reference>
<dbReference type="AlphaFoldDB" id="A0A5J9WLY2"/>
<name>A0A5J9WLY2_9POAL</name>
<evidence type="ECO:0000259" key="1">
    <source>
        <dbReference type="SMART" id="SM00088"/>
    </source>
</evidence>
<accession>A0A5J9WLY2</accession>
<evidence type="ECO:0000313" key="2">
    <source>
        <dbReference type="EMBL" id="TVU49228.1"/>
    </source>
</evidence>
<dbReference type="Pfam" id="PF18503">
    <property type="entry name" value="RPN6_C_helix"/>
    <property type="match status" value="1"/>
</dbReference>
<sequence>MVEWTRAEKRTFQGVRQSKAGGPSVREPGVYAEMLNLLSGLVKEVGRLDNKLLLMDIDLLKNKLHFSLRNLPKAKASLTVARTAANAINVPPSQQGTSGILHAEEKDYKTAYSYFFEAFDASSSLEDPEAISSFGLHALVSQADDVAGIAQLEEDSIVHRNLSSLYATLLEQNLCRLMESYSRVEIAHIAEMIERAEKKLSQMILDKKFAGTLEQGARCFIIFDDPKTAEIFPTTLETIANVGKVVDSLYMRLAKIMA</sequence>
<gene>
    <name evidence="2" type="ORF">EJB05_00526</name>
</gene>
<dbReference type="SMART" id="SM00753">
    <property type="entry name" value="PAM"/>
    <property type="match status" value="1"/>
</dbReference>
<dbReference type="InterPro" id="IPR050871">
    <property type="entry name" value="26S_Proteasome/COP9_Components"/>
</dbReference>
<protein>
    <recommendedName>
        <fullName evidence="1">PCI domain-containing protein</fullName>
    </recommendedName>
</protein>
<feature type="domain" description="PCI" evidence="1">
    <location>
        <begin position="160"/>
        <end position="242"/>
    </location>
</feature>